<sequence length="76" mass="8596">MMLVPVVCRAQDLAHCWVIKTKCYENETNTPPCAADMSACLVSRYPGDYPMIVQHDKVIDMLVMQFSTPSRFTLLA</sequence>
<organism evidence="1 2">
    <name type="scientific">Athelia psychrophila</name>
    <dbReference type="NCBI Taxonomy" id="1759441"/>
    <lineage>
        <taxon>Eukaryota</taxon>
        <taxon>Fungi</taxon>
        <taxon>Dikarya</taxon>
        <taxon>Basidiomycota</taxon>
        <taxon>Agaricomycotina</taxon>
        <taxon>Agaricomycetes</taxon>
        <taxon>Agaricomycetidae</taxon>
        <taxon>Atheliales</taxon>
        <taxon>Atheliaceae</taxon>
        <taxon>Athelia</taxon>
    </lineage>
</organism>
<dbReference type="AlphaFoldDB" id="A0A166GH96"/>
<dbReference type="Proteomes" id="UP000076532">
    <property type="component" value="Unassembled WGS sequence"/>
</dbReference>
<reference evidence="1 2" key="1">
    <citation type="journal article" date="2016" name="Mol. Biol. Evol.">
        <title>Comparative Genomics of Early-Diverging Mushroom-Forming Fungi Provides Insights into the Origins of Lignocellulose Decay Capabilities.</title>
        <authorList>
            <person name="Nagy L.G."/>
            <person name="Riley R."/>
            <person name="Tritt A."/>
            <person name="Adam C."/>
            <person name="Daum C."/>
            <person name="Floudas D."/>
            <person name="Sun H."/>
            <person name="Yadav J.S."/>
            <person name="Pangilinan J."/>
            <person name="Larsson K.H."/>
            <person name="Matsuura K."/>
            <person name="Barry K."/>
            <person name="Labutti K."/>
            <person name="Kuo R."/>
            <person name="Ohm R.A."/>
            <person name="Bhattacharya S.S."/>
            <person name="Shirouzu T."/>
            <person name="Yoshinaga Y."/>
            <person name="Martin F.M."/>
            <person name="Grigoriev I.V."/>
            <person name="Hibbett D.S."/>
        </authorList>
    </citation>
    <scope>NUCLEOTIDE SEQUENCE [LARGE SCALE GENOMIC DNA]</scope>
    <source>
        <strain evidence="1 2">CBS 109695</strain>
    </source>
</reference>
<keyword evidence="2" id="KW-1185">Reference proteome</keyword>
<dbReference type="EMBL" id="KV417578">
    <property type="protein sequence ID" value="KZP17832.1"/>
    <property type="molecule type" value="Genomic_DNA"/>
</dbReference>
<protein>
    <submittedName>
        <fullName evidence="1">Uncharacterized protein</fullName>
    </submittedName>
</protein>
<proteinExistence type="predicted"/>
<name>A0A166GH96_9AGAM</name>
<gene>
    <name evidence="1" type="ORF">FIBSPDRAFT_864459</name>
</gene>
<accession>A0A166GH96</accession>
<evidence type="ECO:0000313" key="2">
    <source>
        <dbReference type="Proteomes" id="UP000076532"/>
    </source>
</evidence>
<evidence type="ECO:0000313" key="1">
    <source>
        <dbReference type="EMBL" id="KZP17832.1"/>
    </source>
</evidence>